<evidence type="ECO:0000256" key="8">
    <source>
        <dbReference type="SAM" id="MobiDB-lite"/>
    </source>
</evidence>
<evidence type="ECO:0000313" key="10">
    <source>
        <dbReference type="EMBL" id="KAG8459146.1"/>
    </source>
</evidence>
<keyword evidence="4" id="KW-0949">S-adenosyl-L-methionine</keyword>
<comment type="caution">
    <text evidence="10">The sequence shown here is derived from an EMBL/GenBank/DDBJ whole genome shotgun (WGS) entry which is preliminary data.</text>
</comment>
<evidence type="ECO:0000256" key="4">
    <source>
        <dbReference type="ARBA" id="ARBA00022691"/>
    </source>
</evidence>
<keyword evidence="5" id="KW-0694">RNA-binding</keyword>
<dbReference type="OMA" id="LITGDCF"/>
<dbReference type="GO" id="GO:0005634">
    <property type="term" value="C:nucleus"/>
    <property type="evidence" value="ECO:0007669"/>
    <property type="project" value="TreeGrafter"/>
</dbReference>
<feature type="region of interest" description="Disordered" evidence="8">
    <location>
        <begin position="1"/>
        <end position="32"/>
    </location>
</feature>
<keyword evidence="6" id="KW-0506">mRNA capping</keyword>
<dbReference type="Pfam" id="PF03291">
    <property type="entry name" value="mRNA_G-N7_MeTrfase"/>
    <property type="match status" value="1"/>
</dbReference>
<dbReference type="Proteomes" id="UP000751190">
    <property type="component" value="Unassembled WGS sequence"/>
</dbReference>
<evidence type="ECO:0000256" key="6">
    <source>
        <dbReference type="ARBA" id="ARBA00023042"/>
    </source>
</evidence>
<dbReference type="Gene3D" id="3.40.50.150">
    <property type="entry name" value="Vaccinia Virus protein VP39"/>
    <property type="match status" value="1"/>
</dbReference>
<keyword evidence="6" id="KW-0507">mRNA processing</keyword>
<sequence>MAEAQGASRWKSFKRPRSPPRAPTAVGPSTATASVVAQHYNKRKNTHRTTTSGATIQGLRNMNNFIKSCLLNHYLRPNCSVLDIACGKGGDFSKFRAGRIGHYVGVDIARGSVVDAISRYNGNGADLKPYPFTARFLSGDCFATDLASHLPRALRFDVVSCQFAIHYAFESGARARQAMRNMAARLQPGGFLVGTTVDASVLSAKLKASLSSATPGEFGNQHYRVVFDRALVGEGALQAELERCPFGATYRFTLEDSVEDVPEWIVCKPVLVALAEAEGLKLVRWSNFHDFFEEESGPQAELLRRMNVLPEPHHRQTEAEWEVAYLYTVFAFEKEAGPGPRMRAPHPGRAMHTRVEPASIIDCAALPLEQLGAEPRQPGAPEAR</sequence>
<evidence type="ECO:0000256" key="5">
    <source>
        <dbReference type="ARBA" id="ARBA00022884"/>
    </source>
</evidence>
<dbReference type="PANTHER" id="PTHR12189:SF2">
    <property type="entry name" value="MRNA CAP GUANINE-N7 METHYLTRANSFERASE"/>
    <property type="match status" value="1"/>
</dbReference>
<evidence type="ECO:0000256" key="3">
    <source>
        <dbReference type="ARBA" id="ARBA00022679"/>
    </source>
</evidence>
<organism evidence="10 11">
    <name type="scientific">Diacronema lutheri</name>
    <name type="common">Unicellular marine alga</name>
    <name type="synonym">Monochrysis lutheri</name>
    <dbReference type="NCBI Taxonomy" id="2081491"/>
    <lineage>
        <taxon>Eukaryota</taxon>
        <taxon>Haptista</taxon>
        <taxon>Haptophyta</taxon>
        <taxon>Pavlovophyceae</taxon>
        <taxon>Pavlovales</taxon>
        <taxon>Pavlovaceae</taxon>
        <taxon>Diacronema</taxon>
    </lineage>
</organism>
<dbReference type="InterPro" id="IPR029063">
    <property type="entry name" value="SAM-dependent_MTases_sf"/>
</dbReference>
<dbReference type="PROSITE" id="PS51562">
    <property type="entry name" value="RNA_CAP0_MT"/>
    <property type="match status" value="1"/>
</dbReference>
<reference evidence="10" key="1">
    <citation type="submission" date="2021-05" db="EMBL/GenBank/DDBJ databases">
        <title>The genome of the haptophyte Pavlova lutheri (Diacronema luteri, Pavlovales) - a model for lipid biosynthesis in eukaryotic algae.</title>
        <authorList>
            <person name="Hulatt C.J."/>
            <person name="Posewitz M.C."/>
        </authorList>
    </citation>
    <scope>NUCLEOTIDE SEQUENCE</scope>
    <source>
        <strain evidence="10">NIVA-4/92</strain>
    </source>
</reference>
<dbReference type="CDD" id="cd02440">
    <property type="entry name" value="AdoMet_MTases"/>
    <property type="match status" value="1"/>
</dbReference>
<dbReference type="InterPro" id="IPR004971">
    <property type="entry name" value="mRNA_G-N7_MeTrfase_dom"/>
</dbReference>
<accession>A0A8J5X2F6</accession>
<evidence type="ECO:0000256" key="1">
    <source>
        <dbReference type="ARBA" id="ARBA00011926"/>
    </source>
</evidence>
<feature type="domain" description="MRNA cap 0 methyltransferase" evidence="9">
    <location>
        <begin position="54"/>
        <end position="335"/>
    </location>
</feature>
<protein>
    <recommendedName>
        <fullName evidence="1">mRNA (guanine-N(7))-methyltransferase</fullName>
        <ecNumber evidence="1">2.1.1.56</ecNumber>
    </recommendedName>
</protein>
<proteinExistence type="predicted"/>
<dbReference type="AlphaFoldDB" id="A0A8J5X2F6"/>
<comment type="catalytic activity">
    <reaction evidence="7">
        <text>a 5'-end (5'-triphosphoguanosine)-ribonucleoside in mRNA + S-adenosyl-L-methionine = a 5'-end (N(7)-methyl 5'-triphosphoguanosine)-ribonucleoside in mRNA + S-adenosyl-L-homocysteine</text>
        <dbReference type="Rhea" id="RHEA:67008"/>
        <dbReference type="Rhea" id="RHEA-COMP:17166"/>
        <dbReference type="Rhea" id="RHEA-COMP:17167"/>
        <dbReference type="ChEBI" id="CHEBI:57856"/>
        <dbReference type="ChEBI" id="CHEBI:59789"/>
        <dbReference type="ChEBI" id="CHEBI:156461"/>
        <dbReference type="ChEBI" id="CHEBI:167617"/>
        <dbReference type="EC" id="2.1.1.56"/>
    </reaction>
</comment>
<evidence type="ECO:0000256" key="2">
    <source>
        <dbReference type="ARBA" id="ARBA00022603"/>
    </source>
</evidence>
<keyword evidence="3" id="KW-0808">Transferase</keyword>
<evidence type="ECO:0000259" key="9">
    <source>
        <dbReference type="PROSITE" id="PS51562"/>
    </source>
</evidence>
<gene>
    <name evidence="10" type="ORF">KFE25_002553</name>
</gene>
<evidence type="ECO:0000313" key="11">
    <source>
        <dbReference type="Proteomes" id="UP000751190"/>
    </source>
</evidence>
<evidence type="ECO:0000256" key="7">
    <source>
        <dbReference type="ARBA" id="ARBA00044712"/>
    </source>
</evidence>
<dbReference type="EMBL" id="JAGTXO010000044">
    <property type="protein sequence ID" value="KAG8459146.1"/>
    <property type="molecule type" value="Genomic_DNA"/>
</dbReference>
<name>A0A8J5X2F6_DIALT</name>
<dbReference type="GO" id="GO:0003723">
    <property type="term" value="F:RNA binding"/>
    <property type="evidence" value="ECO:0007669"/>
    <property type="project" value="UniProtKB-KW"/>
</dbReference>
<dbReference type="SUPFAM" id="SSF53335">
    <property type="entry name" value="S-adenosyl-L-methionine-dependent methyltransferases"/>
    <property type="match status" value="1"/>
</dbReference>
<dbReference type="GO" id="GO:0004482">
    <property type="term" value="F:mRNA 5'-cap (guanine-N7-)-methyltransferase activity"/>
    <property type="evidence" value="ECO:0007669"/>
    <property type="project" value="UniProtKB-EC"/>
</dbReference>
<dbReference type="PANTHER" id="PTHR12189">
    <property type="entry name" value="MRNA GUANINE-7- METHYLTRANSFERASE"/>
    <property type="match status" value="1"/>
</dbReference>
<keyword evidence="11" id="KW-1185">Reference proteome</keyword>
<dbReference type="EC" id="2.1.1.56" evidence="1"/>
<keyword evidence="2" id="KW-0489">Methyltransferase</keyword>
<dbReference type="InterPro" id="IPR039753">
    <property type="entry name" value="RG7MT1"/>
</dbReference>
<dbReference type="OrthoDB" id="10248867at2759"/>